<evidence type="ECO:0000313" key="3">
    <source>
        <dbReference type="Proteomes" id="UP000481583"/>
    </source>
</evidence>
<dbReference type="InterPro" id="IPR001387">
    <property type="entry name" value="Cro/C1-type_HTH"/>
</dbReference>
<proteinExistence type="predicted"/>
<dbReference type="RefSeq" id="WP_165237075.1">
    <property type="nucleotide sequence ID" value="NZ_JAAKZV010000050.1"/>
</dbReference>
<feature type="domain" description="HTH cro/C1-type" evidence="1">
    <location>
        <begin position="12"/>
        <end position="43"/>
    </location>
</feature>
<name>A0A6G4TYY3_9ACTN</name>
<accession>A0A6G4TYY3</accession>
<dbReference type="CDD" id="cd00093">
    <property type="entry name" value="HTH_XRE"/>
    <property type="match status" value="1"/>
</dbReference>
<dbReference type="Gene3D" id="1.10.260.40">
    <property type="entry name" value="lambda repressor-like DNA-binding domains"/>
    <property type="match status" value="1"/>
</dbReference>
<dbReference type="PROSITE" id="PS50943">
    <property type="entry name" value="HTH_CROC1"/>
    <property type="match status" value="1"/>
</dbReference>
<dbReference type="InterPro" id="IPR010982">
    <property type="entry name" value="Lambda_DNA-bd_dom_sf"/>
</dbReference>
<dbReference type="SUPFAM" id="SSF47413">
    <property type="entry name" value="lambda repressor-like DNA-binding domains"/>
    <property type="match status" value="1"/>
</dbReference>
<comment type="caution">
    <text evidence="2">The sequence shown here is derived from an EMBL/GenBank/DDBJ whole genome shotgun (WGS) entry which is preliminary data.</text>
</comment>
<dbReference type="EMBL" id="JAAKZV010000050">
    <property type="protein sequence ID" value="NGN65033.1"/>
    <property type="molecule type" value="Genomic_DNA"/>
</dbReference>
<dbReference type="AlphaFoldDB" id="A0A6G4TYY3"/>
<sequence length="157" mass="16756">MGQDWGRLGKALAQARGAAGWTQEELAERIGVTRTAVQSVERGVKRAKVTGTMRSYARVVGWSEASVEQVLAGGDPAPGGGEAAGELPLRIVEALRAEGPLLDAAVLNLPDNEDPQGRIVVIVKGRPDITPEQLKRALSAWERTHDALRDVTRESDG</sequence>
<dbReference type="Proteomes" id="UP000481583">
    <property type="component" value="Unassembled WGS sequence"/>
</dbReference>
<reference evidence="2 3" key="1">
    <citation type="submission" date="2020-02" db="EMBL/GenBank/DDBJ databases">
        <title>Whole-genome analyses of novel actinobacteria.</title>
        <authorList>
            <person name="Sahin N."/>
        </authorList>
    </citation>
    <scope>NUCLEOTIDE SEQUENCE [LARGE SCALE GENOMIC DNA]</scope>
    <source>
        <strain evidence="2 3">A7024</strain>
    </source>
</reference>
<organism evidence="2 3">
    <name type="scientific">Streptomyces coryli</name>
    <dbReference type="NCBI Taxonomy" id="1128680"/>
    <lineage>
        <taxon>Bacteria</taxon>
        <taxon>Bacillati</taxon>
        <taxon>Actinomycetota</taxon>
        <taxon>Actinomycetes</taxon>
        <taxon>Kitasatosporales</taxon>
        <taxon>Streptomycetaceae</taxon>
        <taxon>Streptomyces</taxon>
    </lineage>
</organism>
<protein>
    <submittedName>
        <fullName evidence="2">Helix-turn-helix transcriptional regulator</fullName>
    </submittedName>
</protein>
<dbReference type="Pfam" id="PF01381">
    <property type="entry name" value="HTH_3"/>
    <property type="match status" value="1"/>
</dbReference>
<evidence type="ECO:0000313" key="2">
    <source>
        <dbReference type="EMBL" id="NGN65033.1"/>
    </source>
</evidence>
<gene>
    <name evidence="2" type="ORF">G5C51_14150</name>
</gene>
<evidence type="ECO:0000259" key="1">
    <source>
        <dbReference type="PROSITE" id="PS50943"/>
    </source>
</evidence>
<dbReference type="SMART" id="SM00530">
    <property type="entry name" value="HTH_XRE"/>
    <property type="match status" value="1"/>
</dbReference>
<keyword evidence="3" id="KW-1185">Reference proteome</keyword>
<dbReference type="GO" id="GO:0003677">
    <property type="term" value="F:DNA binding"/>
    <property type="evidence" value="ECO:0007669"/>
    <property type="project" value="InterPro"/>
</dbReference>